<feature type="region of interest" description="Disordered" evidence="1">
    <location>
        <begin position="190"/>
        <end position="210"/>
    </location>
</feature>
<evidence type="ECO:0000313" key="4">
    <source>
        <dbReference type="Proteomes" id="UP001556118"/>
    </source>
</evidence>
<dbReference type="RefSeq" id="WP_367772073.1">
    <property type="nucleotide sequence ID" value="NZ_JBFNXR010000021.1"/>
</dbReference>
<name>A0ABV3RAU7_9SPHN</name>
<evidence type="ECO:0000313" key="3">
    <source>
        <dbReference type="EMBL" id="MEW9855070.1"/>
    </source>
</evidence>
<dbReference type="Proteomes" id="UP001556118">
    <property type="component" value="Unassembled WGS sequence"/>
</dbReference>
<proteinExistence type="predicted"/>
<keyword evidence="2" id="KW-0812">Transmembrane</keyword>
<keyword evidence="2" id="KW-0472">Membrane</keyword>
<sequence length="307" mass="32662">MAEEWAELFDSFGTKVVSETDKDKGAYVPSSSQRYAMRAAGLEPSYGEGKAVYTIGVLFDPALRSMQISYYNAERSGSGRSPEPRIGRGLVQWIKTGDELVIGNVGSRVFVAKEPIAPVGQAFLTGADGALLTGADGNFLTAPVTPDLDGLTEALEAGRPCLTGNPADLRRRKELIRQIAAVKEELAELRPQHGGFGHNNPPPDEEEGTQTSPVIDIVEDTVDHLGTELAKENPDPVQVGRAGTTLRNAAHWLGGKGDLFAEEFAKAFGKSLGENAGKALAFASLITLVGTLLTGVAAWLQAISWPF</sequence>
<keyword evidence="2" id="KW-1133">Transmembrane helix</keyword>
<keyword evidence="4" id="KW-1185">Reference proteome</keyword>
<accession>A0ABV3RAU7</accession>
<gene>
    <name evidence="3" type="ORF">ABUH87_07735</name>
</gene>
<reference evidence="3 4" key="1">
    <citation type="submission" date="2024-06" db="EMBL/GenBank/DDBJ databases">
        <title>Novosphingobium rhizovicinus M1R2S20.</title>
        <authorList>
            <person name="Sun J.-Q."/>
        </authorList>
    </citation>
    <scope>NUCLEOTIDE SEQUENCE [LARGE SCALE GENOMIC DNA]</scope>
    <source>
        <strain evidence="3 4">M1R2S20</strain>
    </source>
</reference>
<comment type="caution">
    <text evidence="3">The sequence shown here is derived from an EMBL/GenBank/DDBJ whole genome shotgun (WGS) entry which is preliminary data.</text>
</comment>
<dbReference type="EMBL" id="JBFNXR010000021">
    <property type="protein sequence ID" value="MEW9855070.1"/>
    <property type="molecule type" value="Genomic_DNA"/>
</dbReference>
<evidence type="ECO:0000256" key="2">
    <source>
        <dbReference type="SAM" id="Phobius"/>
    </source>
</evidence>
<organism evidence="3 4">
    <name type="scientific">Novosphingobium rhizovicinum</name>
    <dbReference type="NCBI Taxonomy" id="3228928"/>
    <lineage>
        <taxon>Bacteria</taxon>
        <taxon>Pseudomonadati</taxon>
        <taxon>Pseudomonadota</taxon>
        <taxon>Alphaproteobacteria</taxon>
        <taxon>Sphingomonadales</taxon>
        <taxon>Sphingomonadaceae</taxon>
        <taxon>Novosphingobium</taxon>
    </lineage>
</organism>
<evidence type="ECO:0000256" key="1">
    <source>
        <dbReference type="SAM" id="MobiDB-lite"/>
    </source>
</evidence>
<protein>
    <submittedName>
        <fullName evidence="3">Uncharacterized protein</fullName>
    </submittedName>
</protein>
<feature type="transmembrane region" description="Helical" evidence="2">
    <location>
        <begin position="279"/>
        <end position="300"/>
    </location>
</feature>